<reference evidence="4 5" key="1">
    <citation type="submission" date="2018-02" db="EMBL/GenBank/DDBJ databases">
        <title>The genomes of Aspergillus section Nigri reveals drivers in fungal speciation.</title>
        <authorList>
            <consortium name="DOE Joint Genome Institute"/>
            <person name="Vesth T.C."/>
            <person name="Nybo J."/>
            <person name="Theobald S."/>
            <person name="Brandl J."/>
            <person name="Frisvad J.C."/>
            <person name="Nielsen K.F."/>
            <person name="Lyhne E.K."/>
            <person name="Kogle M.E."/>
            <person name="Kuo A."/>
            <person name="Riley R."/>
            <person name="Clum A."/>
            <person name="Nolan M."/>
            <person name="Lipzen A."/>
            <person name="Salamov A."/>
            <person name="Henrissat B."/>
            <person name="Wiebenga A."/>
            <person name="De vries R.P."/>
            <person name="Grigoriev I.V."/>
            <person name="Mortensen U.H."/>
            <person name="Andersen M.R."/>
            <person name="Baker S.E."/>
        </authorList>
    </citation>
    <scope>NUCLEOTIDE SEQUENCE [LARGE SCALE GENOMIC DNA]</scope>
    <source>
        <strain evidence="4 5">CBS 313.89</strain>
    </source>
</reference>
<keyword evidence="1" id="KW-0862">Zinc</keyword>
<name>A0A8G1RP71_9EURO</name>
<keyword evidence="1" id="KW-0479">Metal-binding</keyword>
<dbReference type="GeneID" id="63859671"/>
<feature type="domain" description="SWIM-type" evidence="3">
    <location>
        <begin position="110"/>
        <end position="145"/>
    </location>
</feature>
<dbReference type="PROSITE" id="PS50966">
    <property type="entry name" value="ZF_SWIM"/>
    <property type="match status" value="1"/>
</dbReference>
<dbReference type="VEuPathDB" id="FungiDB:BO72DRAFT_407025"/>
<keyword evidence="1" id="KW-0863">Zinc-finger</keyword>
<dbReference type="InterPro" id="IPR007527">
    <property type="entry name" value="Znf_SWIM"/>
</dbReference>
<feature type="compositionally biased region" description="Basic and acidic residues" evidence="2">
    <location>
        <begin position="23"/>
        <end position="32"/>
    </location>
</feature>
<organism evidence="4 5">
    <name type="scientific">Aspergillus fijiensis CBS 313.89</name>
    <dbReference type="NCBI Taxonomy" id="1448319"/>
    <lineage>
        <taxon>Eukaryota</taxon>
        <taxon>Fungi</taxon>
        <taxon>Dikarya</taxon>
        <taxon>Ascomycota</taxon>
        <taxon>Pezizomycotina</taxon>
        <taxon>Eurotiomycetes</taxon>
        <taxon>Eurotiomycetidae</taxon>
        <taxon>Eurotiales</taxon>
        <taxon>Aspergillaceae</taxon>
        <taxon>Aspergillus</taxon>
    </lineage>
</organism>
<evidence type="ECO:0000256" key="2">
    <source>
        <dbReference type="SAM" id="MobiDB-lite"/>
    </source>
</evidence>
<dbReference type="RefSeq" id="XP_040800072.1">
    <property type="nucleotide sequence ID" value="XM_040942338.1"/>
</dbReference>
<dbReference type="Proteomes" id="UP000249789">
    <property type="component" value="Unassembled WGS sequence"/>
</dbReference>
<evidence type="ECO:0000259" key="3">
    <source>
        <dbReference type="PROSITE" id="PS50966"/>
    </source>
</evidence>
<feature type="region of interest" description="Disordered" evidence="2">
    <location>
        <begin position="1"/>
        <end position="51"/>
    </location>
</feature>
<accession>A0A8G1RP71</accession>
<dbReference type="EMBL" id="KZ824652">
    <property type="protein sequence ID" value="RAK76062.1"/>
    <property type="molecule type" value="Genomic_DNA"/>
</dbReference>
<feature type="region of interest" description="Disordered" evidence="2">
    <location>
        <begin position="443"/>
        <end position="464"/>
    </location>
</feature>
<gene>
    <name evidence="4" type="ORF">BO72DRAFT_407025</name>
</gene>
<feature type="compositionally biased region" description="Polar residues" evidence="2">
    <location>
        <begin position="453"/>
        <end position="464"/>
    </location>
</feature>
<sequence>MSTPTRQLRRLSITDDDMPTVPPRKEIIRNQAEDSDDSDGSDSGSDSSADERAIPAAHSIVHGESGISYDLSRLDVGSKARALVGLTSHFDVARCHETQTGYGFQLSERPHVHLDAESVTCTCPTYSSRSSVPCQHIYWLHDQLHGRLFSRPPTPDIPLSDHDRLPNLERIRQLLDCKIPAIAHEFDWPYSRFEAHGGMNRQEMVRDIMSAFDSAILPEDFRPDLAGDDPGQSRTPEQCVVQGNFEATLFRLAVHDDAVYASLRKAMPIGACAVIYFDKVQQRLRSLLANFDRYCRTGQLPTGVEDLTASTVLEEIQGHVHRVQRSVMARAPYGTDGAAKALIKLLEDICGRNRDPLEGNDWGRETFDGEDEDQRNLYHQLIGRTHETGDFFVLDVLEQLPLKDLRQFENKLKGILRRVEVDRAPKAYIIRLDALIRALASTDGGAGQKRPSLATTPGNSKRVR</sequence>
<evidence type="ECO:0000313" key="5">
    <source>
        <dbReference type="Proteomes" id="UP000249789"/>
    </source>
</evidence>
<dbReference type="OrthoDB" id="5387895at2759"/>
<evidence type="ECO:0000256" key="1">
    <source>
        <dbReference type="PROSITE-ProRule" id="PRU00325"/>
    </source>
</evidence>
<dbReference type="GO" id="GO:0008270">
    <property type="term" value="F:zinc ion binding"/>
    <property type="evidence" value="ECO:0007669"/>
    <property type="project" value="UniProtKB-KW"/>
</dbReference>
<proteinExistence type="predicted"/>
<protein>
    <recommendedName>
        <fullName evidence="3">SWIM-type domain-containing protein</fullName>
    </recommendedName>
</protein>
<dbReference type="AlphaFoldDB" id="A0A8G1RP71"/>
<evidence type="ECO:0000313" key="4">
    <source>
        <dbReference type="EMBL" id="RAK76062.1"/>
    </source>
</evidence>
<keyword evidence="5" id="KW-1185">Reference proteome</keyword>